<dbReference type="EMBL" id="CP097320">
    <property type="protein sequence ID" value="UQX13388.1"/>
    <property type="molecule type" value="Genomic_DNA"/>
</dbReference>
<keyword evidence="2" id="KW-1185">Reference proteome</keyword>
<sequence length="133" mass="13489">MTSPAALQLCRVGEVSAHGVAAAPAVGDAGTFFVFGFVTPVARWCFPARPGGRGAGVCPTSMATWTGQVAPRLLVTVATTPLGTEPTSRCGEVSAVSGFGFVVGVERVDQADAMRAHGADAVVSDLAEILDMP</sequence>
<reference evidence="1" key="1">
    <citation type="submission" date="2022-05" db="EMBL/GenBank/DDBJ databases">
        <title>A methanotrophic Mycobacterium dominates a cave microbial ecosystem.</title>
        <authorList>
            <person name="Van Spanning R.J.M."/>
            <person name="Guan Q."/>
            <person name="Melkonian C."/>
            <person name="Gallant J."/>
            <person name="Polerecky L."/>
            <person name="Flot J.-F."/>
            <person name="Brandt B.W."/>
            <person name="Braster M."/>
            <person name="Iturbe Espinoza P."/>
            <person name="Aerts J."/>
            <person name="Meima-Franke M."/>
            <person name="Piersma S.R."/>
            <person name="Bunduc C."/>
            <person name="Ummels R."/>
            <person name="Pain A."/>
            <person name="Fleming E.J."/>
            <person name="van der Wel N."/>
            <person name="Gherman V.D."/>
            <person name="Sarbu S.M."/>
            <person name="Bodelier P.L.E."/>
            <person name="Bitter W."/>
        </authorList>
    </citation>
    <scope>NUCLEOTIDE SEQUENCE</scope>
    <source>
        <strain evidence="1">Sulfur Cave</strain>
    </source>
</reference>
<evidence type="ECO:0000313" key="1">
    <source>
        <dbReference type="EMBL" id="UQX13388.1"/>
    </source>
</evidence>
<gene>
    <name evidence="1" type="ORF">M5I08_10295</name>
</gene>
<name>A0ABY4QSS0_9MYCO</name>
<protein>
    <submittedName>
        <fullName evidence="1">Uncharacterized protein</fullName>
    </submittedName>
</protein>
<dbReference type="Proteomes" id="UP001056610">
    <property type="component" value="Chromosome"/>
</dbReference>
<accession>A0ABY4QSS0</accession>
<organism evidence="1 2">
    <name type="scientific">Candidatus Mycobacterium methanotrophicum</name>
    <dbReference type="NCBI Taxonomy" id="2943498"/>
    <lineage>
        <taxon>Bacteria</taxon>
        <taxon>Bacillati</taxon>
        <taxon>Actinomycetota</taxon>
        <taxon>Actinomycetes</taxon>
        <taxon>Mycobacteriales</taxon>
        <taxon>Mycobacteriaceae</taxon>
        <taxon>Mycobacterium</taxon>
    </lineage>
</organism>
<dbReference type="RefSeq" id="WP_219070102.1">
    <property type="nucleotide sequence ID" value="NZ_CAJUXY010000074.1"/>
</dbReference>
<evidence type="ECO:0000313" key="2">
    <source>
        <dbReference type="Proteomes" id="UP001056610"/>
    </source>
</evidence>
<proteinExistence type="predicted"/>